<feature type="transmembrane region" description="Helical" evidence="1">
    <location>
        <begin position="88"/>
        <end position="106"/>
    </location>
</feature>
<dbReference type="InterPro" id="IPR022051">
    <property type="entry name" value="DUF3611"/>
</dbReference>
<comment type="caution">
    <text evidence="2">The sequence shown here is derived from an EMBL/GenBank/DDBJ whole genome shotgun (WGS) entry which is preliminary data.</text>
</comment>
<evidence type="ECO:0000313" key="2">
    <source>
        <dbReference type="EMBL" id="NDJ18141.1"/>
    </source>
</evidence>
<dbReference type="PANTHER" id="PTHR34548">
    <property type="entry name" value="PROTEIN TIC 21, CHLOROPLASTIC"/>
    <property type="match status" value="1"/>
</dbReference>
<feature type="transmembrane region" description="Helical" evidence="1">
    <location>
        <begin position="31"/>
        <end position="50"/>
    </location>
</feature>
<name>A0A8J8CK17_9CYAN</name>
<dbReference type="PANTHER" id="PTHR34548:SF2">
    <property type="entry name" value="PROTEIN TIC 21, CHLOROPLASTIC"/>
    <property type="match status" value="1"/>
</dbReference>
<keyword evidence="1" id="KW-0472">Membrane</keyword>
<keyword evidence="3" id="KW-1185">Reference proteome</keyword>
<proteinExistence type="predicted"/>
<evidence type="ECO:0000256" key="1">
    <source>
        <dbReference type="SAM" id="Phobius"/>
    </source>
</evidence>
<dbReference type="Pfam" id="PF12263">
    <property type="entry name" value="DUF3611"/>
    <property type="match status" value="1"/>
</dbReference>
<dbReference type="RefSeq" id="WP_162423666.1">
    <property type="nucleotide sequence ID" value="NZ_WVIE01000013.1"/>
</dbReference>
<sequence>MQTTIREESDSLTAKLDRVGSILRWVGWSGVWVQLGLAVVAGVMLSFAIAGRNFNQAVMTTPGGVAGAVPGAAYNFTDATTPGIGVGIFWAVCGILALLFSAYLAFKQTRFSRRLRNQNSAVHPGKSEVMKVLRLGIIVGFVGMLFTILGGSTTLGVLLSKTIAQAQGVTIYDPTRIIRSLDVFVAMANMVGIAAHFTGVIASIGTFNWLHHQ</sequence>
<accession>A0A8J8CK17</accession>
<feature type="transmembrane region" description="Helical" evidence="1">
    <location>
        <begin position="183"/>
        <end position="210"/>
    </location>
</feature>
<protein>
    <submittedName>
        <fullName evidence="2">DUF3611 family protein</fullName>
    </submittedName>
</protein>
<keyword evidence="1" id="KW-0812">Transmembrane</keyword>
<evidence type="ECO:0000313" key="3">
    <source>
        <dbReference type="Proteomes" id="UP000646053"/>
    </source>
</evidence>
<dbReference type="Proteomes" id="UP000646053">
    <property type="component" value="Unassembled WGS sequence"/>
</dbReference>
<reference evidence="2" key="1">
    <citation type="submission" date="2019-12" db="EMBL/GenBank/DDBJ databases">
        <title>High-Quality draft genome sequences of three cyanobacteria isolated from the limestone walls of the Old Cathedral of Coimbra.</title>
        <authorList>
            <person name="Tiago I."/>
            <person name="Soares F."/>
            <person name="Portugal A."/>
        </authorList>
    </citation>
    <scope>NUCLEOTIDE SEQUENCE</scope>
    <source>
        <strain evidence="2">A</strain>
    </source>
</reference>
<feature type="transmembrane region" description="Helical" evidence="1">
    <location>
        <begin position="132"/>
        <end position="151"/>
    </location>
</feature>
<dbReference type="EMBL" id="WVIE01000013">
    <property type="protein sequence ID" value="NDJ18141.1"/>
    <property type="molecule type" value="Genomic_DNA"/>
</dbReference>
<dbReference type="AlphaFoldDB" id="A0A8J8CK17"/>
<organism evidence="2 3">
    <name type="scientific">Myxacorys almedinensis A</name>
    <dbReference type="NCBI Taxonomy" id="2690445"/>
    <lineage>
        <taxon>Bacteria</taxon>
        <taxon>Bacillati</taxon>
        <taxon>Cyanobacteriota</taxon>
        <taxon>Cyanophyceae</taxon>
        <taxon>Leptolyngbyales</taxon>
        <taxon>Leptolyngbyaceae</taxon>
        <taxon>Myxacorys</taxon>
        <taxon>Myxacorys almedinensis</taxon>
    </lineage>
</organism>
<gene>
    <name evidence="2" type="ORF">GS601_12715</name>
</gene>
<keyword evidence="1" id="KW-1133">Transmembrane helix</keyword>